<accession>A0A1C4XDG5</accession>
<evidence type="ECO:0000259" key="6">
    <source>
        <dbReference type="Pfam" id="PF01259"/>
    </source>
</evidence>
<evidence type="ECO:0000313" key="8">
    <source>
        <dbReference type="Proteomes" id="UP000199375"/>
    </source>
</evidence>
<dbReference type="Gene3D" id="3.30.200.20">
    <property type="entry name" value="Phosphorylase Kinase, domain 1"/>
    <property type="match status" value="1"/>
</dbReference>
<dbReference type="GO" id="GO:0004639">
    <property type="term" value="F:phosphoribosylaminoimidazolesuccinocarboxamide synthase activity"/>
    <property type="evidence" value="ECO:0007669"/>
    <property type="project" value="UniProtKB-EC"/>
</dbReference>
<feature type="domain" description="SAICAR synthetase/ADE2 N-terminal" evidence="6">
    <location>
        <begin position="21"/>
        <end position="228"/>
    </location>
</feature>
<organism evidence="7 8">
    <name type="scientific">Micromonospora haikouensis</name>
    <dbReference type="NCBI Taxonomy" id="686309"/>
    <lineage>
        <taxon>Bacteria</taxon>
        <taxon>Bacillati</taxon>
        <taxon>Actinomycetota</taxon>
        <taxon>Actinomycetes</taxon>
        <taxon>Micromonosporales</taxon>
        <taxon>Micromonosporaceae</taxon>
        <taxon>Micromonospora</taxon>
    </lineage>
</organism>
<dbReference type="AlphaFoldDB" id="A0A1C4XDG5"/>
<dbReference type="GO" id="GO:0005524">
    <property type="term" value="F:ATP binding"/>
    <property type="evidence" value="ECO:0007669"/>
    <property type="project" value="UniProtKB-KW"/>
</dbReference>
<dbReference type="Proteomes" id="UP000199375">
    <property type="component" value="Unassembled WGS sequence"/>
</dbReference>
<dbReference type="Pfam" id="PF01259">
    <property type="entry name" value="SAICAR_synt"/>
    <property type="match status" value="1"/>
</dbReference>
<proteinExistence type="predicted"/>
<evidence type="ECO:0000256" key="3">
    <source>
        <dbReference type="ARBA" id="ARBA00022755"/>
    </source>
</evidence>
<name>A0A1C4XDG5_9ACTN</name>
<keyword evidence="3" id="KW-0658">Purine biosynthesis</keyword>
<dbReference type="EMBL" id="FMCW01000024">
    <property type="protein sequence ID" value="SCF06495.1"/>
    <property type="molecule type" value="Genomic_DNA"/>
</dbReference>
<sequence>MKTKAVQQPDLAIKSRPPDVEGRSKRLWLLGDGTCVVELIPSLRSFTHDRDEMFQETGRQRLDFYELAAGRLARVGVRTAYRGRLDAITYVADYVPAPPFEVIVKNVATGSTTRKYPGLFAEGHRFVPPVVKYDFRIDPEDQPIAEDYLRACGVPVDRFHDVALRCNEVLRDWLSPLDLWDFCLVVASAADGSAVIISEVSPDCMRLRDEAGRALDKDLFRQGATEEELVTRWEVLLGHVREG</sequence>
<comment type="catalytic activity">
    <reaction evidence="5">
        <text>5-amino-1-(5-phospho-D-ribosyl)imidazole-4-carboxylate + L-aspartate + ATP = (2S)-2-[5-amino-1-(5-phospho-beta-D-ribosyl)imidazole-4-carboxamido]succinate + ADP + phosphate + 2 H(+)</text>
        <dbReference type="Rhea" id="RHEA:22628"/>
        <dbReference type="ChEBI" id="CHEBI:15378"/>
        <dbReference type="ChEBI" id="CHEBI:29991"/>
        <dbReference type="ChEBI" id="CHEBI:30616"/>
        <dbReference type="ChEBI" id="CHEBI:43474"/>
        <dbReference type="ChEBI" id="CHEBI:58443"/>
        <dbReference type="ChEBI" id="CHEBI:77657"/>
        <dbReference type="ChEBI" id="CHEBI:456216"/>
        <dbReference type="EC" id="6.3.2.6"/>
    </reaction>
</comment>
<evidence type="ECO:0000256" key="2">
    <source>
        <dbReference type="ARBA" id="ARBA00022741"/>
    </source>
</evidence>
<dbReference type="UniPathway" id="UPA00074">
    <property type="reaction ID" value="UER00131"/>
</dbReference>
<evidence type="ECO:0000313" key="7">
    <source>
        <dbReference type="EMBL" id="SCF06495.1"/>
    </source>
</evidence>
<dbReference type="InterPro" id="IPR028923">
    <property type="entry name" value="SAICAR_synt/ADE2_N"/>
</dbReference>
<dbReference type="RefSeq" id="WP_256092082.1">
    <property type="nucleotide sequence ID" value="NZ_FMCW01000024.1"/>
</dbReference>
<dbReference type="GO" id="GO:0006189">
    <property type="term" value="P:'de novo' IMP biosynthetic process"/>
    <property type="evidence" value="ECO:0007669"/>
    <property type="project" value="UniProtKB-UniPathway"/>
</dbReference>
<keyword evidence="2" id="KW-0547">Nucleotide-binding</keyword>
<gene>
    <name evidence="7" type="ORF">GA0070558_12452</name>
</gene>
<reference evidence="7 8" key="1">
    <citation type="submission" date="2016-06" db="EMBL/GenBank/DDBJ databases">
        <authorList>
            <person name="Kjaerup R.B."/>
            <person name="Dalgaard T.S."/>
            <person name="Juul-Madsen H.R."/>
        </authorList>
    </citation>
    <scope>NUCLEOTIDE SEQUENCE [LARGE SCALE GENOMIC DNA]</scope>
    <source>
        <strain evidence="7 8">DSM 45626</strain>
    </source>
</reference>
<keyword evidence="4" id="KW-0067">ATP-binding</keyword>
<evidence type="ECO:0000256" key="4">
    <source>
        <dbReference type="ARBA" id="ARBA00022840"/>
    </source>
</evidence>
<protein>
    <submittedName>
        <fullName evidence="7">Phosphoribosylaminoimidazole-succinocarboxamide synthase</fullName>
    </submittedName>
</protein>
<keyword evidence="1" id="KW-0436">Ligase</keyword>
<evidence type="ECO:0000256" key="1">
    <source>
        <dbReference type="ARBA" id="ARBA00022598"/>
    </source>
</evidence>
<evidence type="ECO:0000256" key="5">
    <source>
        <dbReference type="ARBA" id="ARBA00048475"/>
    </source>
</evidence>
<dbReference type="SUPFAM" id="SSF56104">
    <property type="entry name" value="SAICAR synthase-like"/>
    <property type="match status" value="1"/>
</dbReference>
<dbReference type="Gene3D" id="3.30.470.20">
    <property type="entry name" value="ATP-grasp fold, B domain"/>
    <property type="match status" value="1"/>
</dbReference>